<protein>
    <submittedName>
        <fullName evidence="4">L-xylulose reductase</fullName>
    </submittedName>
</protein>
<gene>
    <name evidence="4" type="primary">LOC101861346</name>
</gene>
<keyword evidence="3" id="KW-1185">Reference proteome</keyword>
<dbReference type="RefSeq" id="XP_035824497.1">
    <property type="nucleotide sequence ID" value="XM_035968604.1"/>
</dbReference>
<dbReference type="InterPro" id="IPR036291">
    <property type="entry name" value="NAD(P)-bd_dom_sf"/>
</dbReference>
<evidence type="ECO:0000313" key="4">
    <source>
        <dbReference type="RefSeq" id="XP_035824497.1"/>
    </source>
</evidence>
<name>A0ABM1VQ05_APLCA</name>
<reference evidence="4" key="1">
    <citation type="submission" date="2025-08" db="UniProtKB">
        <authorList>
            <consortium name="RefSeq"/>
        </authorList>
    </citation>
    <scope>IDENTIFICATION</scope>
</reference>
<dbReference type="SUPFAM" id="SSF51735">
    <property type="entry name" value="NAD(P)-binding Rossmann-fold domains"/>
    <property type="match status" value="1"/>
</dbReference>
<dbReference type="Proteomes" id="UP000694888">
    <property type="component" value="Unplaced"/>
</dbReference>
<evidence type="ECO:0000256" key="2">
    <source>
        <dbReference type="ARBA" id="ARBA00022857"/>
    </source>
</evidence>
<dbReference type="Gene3D" id="3.40.50.720">
    <property type="entry name" value="NAD(P)-binding Rossmann-like Domain"/>
    <property type="match status" value="1"/>
</dbReference>
<dbReference type="InterPro" id="IPR002347">
    <property type="entry name" value="SDR_fam"/>
</dbReference>
<proteinExistence type="inferred from homology"/>
<comment type="similarity">
    <text evidence="1">Belongs to the short-chain dehydrogenases/reductases (SDR) family.</text>
</comment>
<dbReference type="PRINTS" id="PR00081">
    <property type="entry name" value="GDHRDH"/>
</dbReference>
<dbReference type="GeneID" id="101861346"/>
<dbReference type="PANTHER" id="PTHR44252:SF3">
    <property type="entry name" value="D-ERYTHRULOSE REDUCTASE-RELATED"/>
    <property type="match status" value="1"/>
</dbReference>
<evidence type="ECO:0000313" key="3">
    <source>
        <dbReference type="Proteomes" id="UP000694888"/>
    </source>
</evidence>
<dbReference type="PANTHER" id="PTHR44252">
    <property type="entry name" value="D-ERYTHRULOSE REDUCTASE"/>
    <property type="match status" value="1"/>
</dbReference>
<organism evidence="3 4">
    <name type="scientific">Aplysia californica</name>
    <name type="common">California sea hare</name>
    <dbReference type="NCBI Taxonomy" id="6500"/>
    <lineage>
        <taxon>Eukaryota</taxon>
        <taxon>Metazoa</taxon>
        <taxon>Spiralia</taxon>
        <taxon>Lophotrochozoa</taxon>
        <taxon>Mollusca</taxon>
        <taxon>Gastropoda</taxon>
        <taxon>Heterobranchia</taxon>
        <taxon>Euthyneura</taxon>
        <taxon>Tectipleura</taxon>
        <taxon>Aplysiida</taxon>
        <taxon>Aplysioidea</taxon>
        <taxon>Aplysiidae</taxon>
        <taxon>Aplysia</taxon>
    </lineage>
</organism>
<sequence>MNRGSRGTQGNYNMPIEKAAEMEITFAGKRALVTGAGKGIGRDIAKKLTACGANTVALSRSQADLDSLKSEVPTIETCVVDLSDWTSARQTIESLGHFDLLVNNAGVSKVVPFTETSEQDFDL</sequence>
<dbReference type="Pfam" id="PF00106">
    <property type="entry name" value="adh_short"/>
    <property type="match status" value="1"/>
</dbReference>
<dbReference type="InterPro" id="IPR051737">
    <property type="entry name" value="L-xylulose/Carbonyl_redctase"/>
</dbReference>
<keyword evidence="2" id="KW-0521">NADP</keyword>
<accession>A0ABM1VQ05</accession>
<evidence type="ECO:0000256" key="1">
    <source>
        <dbReference type="ARBA" id="ARBA00006484"/>
    </source>
</evidence>